<dbReference type="Proteomes" id="UP000031662">
    <property type="component" value="Chromosome"/>
</dbReference>
<evidence type="ECO:0000313" key="1">
    <source>
        <dbReference type="EMBL" id="BAO98162.1"/>
    </source>
</evidence>
<dbReference type="AlphaFoldDB" id="A0A060Q1M8"/>
<protein>
    <submittedName>
        <fullName evidence="1">Uncharacterized protein</fullName>
    </submittedName>
</protein>
<proteinExistence type="predicted"/>
<organism evidence="1 2">
    <name type="scientific">Helicobacter pylori NY40</name>
    <dbReference type="NCBI Taxonomy" id="1426844"/>
    <lineage>
        <taxon>Bacteria</taxon>
        <taxon>Pseudomonadati</taxon>
        <taxon>Campylobacterota</taxon>
        <taxon>Epsilonproteobacteria</taxon>
        <taxon>Campylobacterales</taxon>
        <taxon>Helicobacteraceae</taxon>
        <taxon>Helicobacter</taxon>
    </lineage>
</organism>
<name>A0A060Q1M8_HELPX</name>
<evidence type="ECO:0000313" key="2">
    <source>
        <dbReference type="Proteomes" id="UP000031662"/>
    </source>
</evidence>
<gene>
    <name evidence="1" type="ORF">NY40_1155</name>
</gene>
<dbReference type="EMBL" id="AP014523">
    <property type="protein sequence ID" value="BAO98162.1"/>
    <property type="molecule type" value="Genomic_DNA"/>
</dbReference>
<accession>A0A060Q1M8</accession>
<sequence length="78" mass="8933">MQKEVLVEKPNPLTIYYNLKQAISSLKSSVNALMKKEAHLDAYILVTNIRNIVDELHKEVVLANQSNKNTPKRKRKSS</sequence>
<reference evidence="1 2" key="1">
    <citation type="submission" date="2013-11" db="EMBL/GenBank/DDBJ databases">
        <title>Estimation of Helicobacter pylori bacteriophage ecology using H. pylori isolates.</title>
        <authorList>
            <person name="Uchiyama J."/>
            <person name="Takemura-Uchiyama I."/>
            <person name="Ujihara T."/>
            <person name="Matsuzaki S."/>
        </authorList>
    </citation>
    <scope>NUCLEOTIDE SEQUENCE [LARGE SCALE GENOMIC DNA]</scope>
    <source>
        <strain evidence="1 2">NY40</strain>
    </source>
</reference>
<dbReference type="HOGENOM" id="CLU_2633230_0_0_7"/>
<dbReference type="RefSeq" id="WP_039090975.1">
    <property type="nucleotide sequence ID" value="NZ_AP014523.1"/>
</dbReference>